<dbReference type="Proteomes" id="UP001162131">
    <property type="component" value="Unassembled WGS sequence"/>
</dbReference>
<evidence type="ECO:0000256" key="3">
    <source>
        <dbReference type="ARBA" id="ARBA00022448"/>
    </source>
</evidence>
<dbReference type="AlphaFoldDB" id="A0AAU9JHM2"/>
<name>A0AAU9JHM2_9CILI</name>
<keyword evidence="5 10" id="KW-1133">Transmembrane helix</keyword>
<dbReference type="GO" id="GO:0015093">
    <property type="term" value="F:ferrous iron transmembrane transporter activity"/>
    <property type="evidence" value="ECO:0007669"/>
    <property type="project" value="TreeGrafter"/>
</dbReference>
<evidence type="ECO:0000313" key="11">
    <source>
        <dbReference type="EMBL" id="CAG9325765.1"/>
    </source>
</evidence>
<evidence type="ECO:0008006" key="13">
    <source>
        <dbReference type="Google" id="ProtNLM"/>
    </source>
</evidence>
<reference evidence="11" key="1">
    <citation type="submission" date="2021-09" db="EMBL/GenBank/DDBJ databases">
        <authorList>
            <consortium name="AG Swart"/>
            <person name="Singh M."/>
            <person name="Singh A."/>
            <person name="Seah K."/>
            <person name="Emmerich C."/>
        </authorList>
    </citation>
    <scope>NUCLEOTIDE SEQUENCE</scope>
    <source>
        <strain evidence="11">ATCC30299</strain>
    </source>
</reference>
<dbReference type="PROSITE" id="PS50920">
    <property type="entry name" value="SOLCAR"/>
    <property type="match status" value="3"/>
</dbReference>
<dbReference type="Pfam" id="PF00153">
    <property type="entry name" value="Mito_carr"/>
    <property type="match status" value="3"/>
</dbReference>
<feature type="repeat" description="Solcar" evidence="8">
    <location>
        <begin position="196"/>
        <end position="300"/>
    </location>
</feature>
<protein>
    <recommendedName>
        <fullName evidence="13">Mitochondrial carrier protein</fullName>
    </recommendedName>
</protein>
<dbReference type="InterPro" id="IPR023395">
    <property type="entry name" value="MCP_dom_sf"/>
</dbReference>
<sequence>MEEELLDWEENTHNLLFWKHMICGSCAGVVEHSISFPFDTIKTFAQAESTKMITFSDTAKLVRKEGILRMWHGVSTVICGCVPAHAAYFSIYEFSKSHFDIQSNSQYYLWSTAITGALASTSHDIILNPMDVVKQRVQLNRIKGPFKMMLEIIKTEGFFSLYRSLLITILMNWPNAALFMTFYENLKSHFFSDGKVTMLGYFSCAGISSALAAGLTTPLDVIKTRLQTQNEESPLYKNKGFGMDKKDKRKLRYKSIYDTAKLIYLEDGALGFVKGIVPRMLFFLPGAAVSWSVYEYTKRLISKY</sequence>
<feature type="repeat" description="Solcar" evidence="8">
    <location>
        <begin position="15"/>
        <end position="98"/>
    </location>
</feature>
<accession>A0AAU9JHM2</accession>
<dbReference type="PANTHER" id="PTHR45758">
    <property type="entry name" value="MITOFERRIN-1-RELATED"/>
    <property type="match status" value="1"/>
</dbReference>
<evidence type="ECO:0000256" key="4">
    <source>
        <dbReference type="ARBA" id="ARBA00022692"/>
    </source>
</evidence>
<keyword evidence="4 8" id="KW-0812">Transmembrane</keyword>
<gene>
    <name evidence="11" type="ORF">BSTOLATCC_MIC39559</name>
</gene>
<evidence type="ECO:0000313" key="12">
    <source>
        <dbReference type="Proteomes" id="UP001162131"/>
    </source>
</evidence>
<proteinExistence type="inferred from homology"/>
<keyword evidence="12" id="KW-1185">Reference proteome</keyword>
<dbReference type="GO" id="GO:0048250">
    <property type="term" value="P:iron import into the mitochondrion"/>
    <property type="evidence" value="ECO:0007669"/>
    <property type="project" value="TreeGrafter"/>
</dbReference>
<comment type="similarity">
    <text evidence="2 9">Belongs to the mitochondrial carrier (TC 2.A.29) family.</text>
</comment>
<dbReference type="Gene3D" id="1.50.40.10">
    <property type="entry name" value="Mitochondrial carrier domain"/>
    <property type="match status" value="1"/>
</dbReference>
<keyword evidence="7 8" id="KW-0472">Membrane</keyword>
<comment type="subcellular location">
    <subcellularLocation>
        <location evidence="1">Mitochondrion membrane</location>
        <topology evidence="1">Multi-pass membrane protein</topology>
    </subcellularLocation>
</comment>
<evidence type="ECO:0000256" key="8">
    <source>
        <dbReference type="PROSITE-ProRule" id="PRU00282"/>
    </source>
</evidence>
<evidence type="ECO:0000256" key="2">
    <source>
        <dbReference type="ARBA" id="ARBA00006375"/>
    </source>
</evidence>
<organism evidence="11 12">
    <name type="scientific">Blepharisma stoltei</name>
    <dbReference type="NCBI Taxonomy" id="1481888"/>
    <lineage>
        <taxon>Eukaryota</taxon>
        <taxon>Sar</taxon>
        <taxon>Alveolata</taxon>
        <taxon>Ciliophora</taxon>
        <taxon>Postciliodesmatophora</taxon>
        <taxon>Heterotrichea</taxon>
        <taxon>Heterotrichida</taxon>
        <taxon>Blepharismidae</taxon>
        <taxon>Blepharisma</taxon>
    </lineage>
</organism>
<evidence type="ECO:0000256" key="10">
    <source>
        <dbReference type="SAM" id="Phobius"/>
    </source>
</evidence>
<feature type="transmembrane region" description="Helical" evidence="10">
    <location>
        <begin position="199"/>
        <end position="219"/>
    </location>
</feature>
<keyword evidence="6" id="KW-0496">Mitochondrion</keyword>
<dbReference type="SUPFAM" id="SSF103506">
    <property type="entry name" value="Mitochondrial carrier"/>
    <property type="match status" value="1"/>
</dbReference>
<evidence type="ECO:0000256" key="1">
    <source>
        <dbReference type="ARBA" id="ARBA00004225"/>
    </source>
</evidence>
<keyword evidence="3 9" id="KW-0813">Transport</keyword>
<comment type="caution">
    <text evidence="11">The sequence shown here is derived from an EMBL/GenBank/DDBJ whole genome shotgun (WGS) entry which is preliminary data.</text>
</comment>
<dbReference type="PANTHER" id="PTHR45758:SF4">
    <property type="entry name" value="MITOFERRIN-1"/>
    <property type="match status" value="1"/>
</dbReference>
<evidence type="ECO:0000256" key="7">
    <source>
        <dbReference type="ARBA" id="ARBA00023136"/>
    </source>
</evidence>
<evidence type="ECO:0000256" key="6">
    <source>
        <dbReference type="ARBA" id="ARBA00023128"/>
    </source>
</evidence>
<dbReference type="InterPro" id="IPR018108">
    <property type="entry name" value="MCP_transmembrane"/>
</dbReference>
<feature type="transmembrane region" description="Helical" evidence="10">
    <location>
        <begin position="70"/>
        <end position="92"/>
    </location>
</feature>
<evidence type="ECO:0000256" key="9">
    <source>
        <dbReference type="RuleBase" id="RU000488"/>
    </source>
</evidence>
<feature type="transmembrane region" description="Helical" evidence="10">
    <location>
        <begin position="157"/>
        <end position="179"/>
    </location>
</feature>
<dbReference type="GO" id="GO:0031966">
    <property type="term" value="C:mitochondrial membrane"/>
    <property type="evidence" value="ECO:0007669"/>
    <property type="project" value="UniProtKB-SubCell"/>
</dbReference>
<dbReference type="EMBL" id="CAJZBQ010000039">
    <property type="protein sequence ID" value="CAG9325765.1"/>
    <property type="molecule type" value="Genomic_DNA"/>
</dbReference>
<feature type="repeat" description="Solcar" evidence="8">
    <location>
        <begin position="107"/>
        <end position="189"/>
    </location>
</feature>
<evidence type="ECO:0000256" key="5">
    <source>
        <dbReference type="ARBA" id="ARBA00022989"/>
    </source>
</evidence>